<evidence type="ECO:0000313" key="2">
    <source>
        <dbReference type="WBParaSite" id="PDA_v2.g18351.t1"/>
    </source>
</evidence>
<dbReference type="AlphaFoldDB" id="A0A914PIZ2"/>
<dbReference type="Proteomes" id="UP000887578">
    <property type="component" value="Unplaced"/>
</dbReference>
<organism evidence="1 2">
    <name type="scientific">Panagrolaimus davidi</name>
    <dbReference type="NCBI Taxonomy" id="227884"/>
    <lineage>
        <taxon>Eukaryota</taxon>
        <taxon>Metazoa</taxon>
        <taxon>Ecdysozoa</taxon>
        <taxon>Nematoda</taxon>
        <taxon>Chromadorea</taxon>
        <taxon>Rhabditida</taxon>
        <taxon>Tylenchina</taxon>
        <taxon>Panagrolaimomorpha</taxon>
        <taxon>Panagrolaimoidea</taxon>
        <taxon>Panagrolaimidae</taxon>
        <taxon>Panagrolaimus</taxon>
    </lineage>
</organism>
<evidence type="ECO:0000313" key="1">
    <source>
        <dbReference type="Proteomes" id="UP000887578"/>
    </source>
</evidence>
<reference evidence="2" key="1">
    <citation type="submission" date="2022-11" db="UniProtKB">
        <authorList>
            <consortium name="WormBaseParasite"/>
        </authorList>
    </citation>
    <scope>IDENTIFICATION</scope>
</reference>
<name>A0A914PIZ2_9BILA</name>
<proteinExistence type="predicted"/>
<dbReference type="WBParaSite" id="PDA_v2.g18351.t1">
    <property type="protein sequence ID" value="PDA_v2.g18351.t1"/>
    <property type="gene ID" value="PDA_v2.g18351"/>
</dbReference>
<protein>
    <submittedName>
        <fullName evidence="2">Uncharacterized protein</fullName>
    </submittedName>
</protein>
<keyword evidence="1" id="KW-1185">Reference proteome</keyword>
<accession>A0A914PIZ2</accession>
<sequence>MAEHFQSNFGHSIHRENYSGQLASRQSIDMDTSHIESPLIMESCVMFVDEPLEESDDASPPARVPVLVPPIPYVIEPGMYIVPRQTPVKEPLAVTARPDLNAVDEPPSIAQRPPLIAVEKPPLTETVAEKPPPIEIPLFFLKI</sequence>